<dbReference type="Pfam" id="PF01546">
    <property type="entry name" value="Peptidase_M20"/>
    <property type="match status" value="1"/>
</dbReference>
<dbReference type="SUPFAM" id="SSF53187">
    <property type="entry name" value="Zn-dependent exopeptidases"/>
    <property type="match status" value="1"/>
</dbReference>
<accession>A0ABP7N2B5</accession>
<dbReference type="InterPro" id="IPR051458">
    <property type="entry name" value="Cyt/Met_Dipeptidase"/>
</dbReference>
<protein>
    <submittedName>
        <fullName evidence="6">Dipeptidase</fullName>
    </submittedName>
</protein>
<reference evidence="7" key="1">
    <citation type="journal article" date="2019" name="Int. J. Syst. Evol. Microbiol.">
        <title>The Global Catalogue of Microorganisms (GCM) 10K type strain sequencing project: providing services to taxonomists for standard genome sequencing and annotation.</title>
        <authorList>
            <consortium name="The Broad Institute Genomics Platform"/>
            <consortium name="The Broad Institute Genome Sequencing Center for Infectious Disease"/>
            <person name="Wu L."/>
            <person name="Ma J."/>
        </authorList>
    </citation>
    <scope>NUCLEOTIDE SEQUENCE [LARGE SCALE GENOMIC DNA]</scope>
    <source>
        <strain evidence="7">JCM 16956</strain>
    </source>
</reference>
<evidence type="ECO:0000256" key="1">
    <source>
        <dbReference type="ARBA" id="ARBA00022670"/>
    </source>
</evidence>
<evidence type="ECO:0000256" key="2">
    <source>
        <dbReference type="ARBA" id="ARBA00022723"/>
    </source>
</evidence>
<dbReference type="PANTHER" id="PTHR43270:SF12">
    <property type="entry name" value="SUCCINYL-DIAMINOPIMELATE DESUCCINYLASE"/>
    <property type="match status" value="1"/>
</dbReference>
<evidence type="ECO:0000256" key="3">
    <source>
        <dbReference type="ARBA" id="ARBA00022801"/>
    </source>
</evidence>
<evidence type="ECO:0000259" key="5">
    <source>
        <dbReference type="Pfam" id="PF07687"/>
    </source>
</evidence>
<evidence type="ECO:0000313" key="7">
    <source>
        <dbReference type="Proteomes" id="UP001501000"/>
    </source>
</evidence>
<dbReference type="Gene3D" id="3.30.70.360">
    <property type="match status" value="1"/>
</dbReference>
<dbReference type="PANTHER" id="PTHR43270">
    <property type="entry name" value="BETA-ALA-HIS DIPEPTIDASE"/>
    <property type="match status" value="1"/>
</dbReference>
<dbReference type="Proteomes" id="UP001501000">
    <property type="component" value="Unassembled WGS sequence"/>
</dbReference>
<keyword evidence="2" id="KW-0479">Metal-binding</keyword>
<keyword evidence="7" id="KW-1185">Reference proteome</keyword>
<keyword evidence="1" id="KW-0645">Protease</keyword>
<gene>
    <name evidence="6" type="ORF">GCM10022244_49410</name>
</gene>
<dbReference type="RefSeq" id="WP_345286493.1">
    <property type="nucleotide sequence ID" value="NZ_BAABAJ010000021.1"/>
</dbReference>
<dbReference type="Pfam" id="PF07687">
    <property type="entry name" value="M20_dimer"/>
    <property type="match status" value="1"/>
</dbReference>
<dbReference type="InterPro" id="IPR011650">
    <property type="entry name" value="Peptidase_M20_dimer"/>
</dbReference>
<sequence>MTALPPPPDPAPSPAAPPVPPGALRAAVRRETDSVLADLAEWVRVPSLSCLPDHAVEVTRSARLLQCFFRGAGFPVVEEWPTEGLPAVYARWPAADPDAPTVLVYSHHDVNAVIEEDWRETAPFAGVLREGRLHGRGASDAKGQVMCHLWALRAWLAATGDSAPPVTLKFLVEGEEEIGSVHLGELLERHADALRADVVMVSDTMLWSLDRPAVCAGVRGSVSATLTVRGTRADVHNGAVAGAVGNPLTELCRVLGSLHDGNGRVTLGGFYDRVESPTDHERARLAGADLDEREWTRRTGALGAPGEAGYGITERVWLRPAVEVTSLSGGHPRLPGLGVVPATATAGLVLRLVPDQRADEVAEGLREWVAARIGPGFTYELDLPGTRSDPYTTPAGHPAFRALEQAVGAGRDRPVARMRNGGAAPAAQLARALGAPVLFYGTGLLEDRWHSGDERVEVEALAQGAQTLATWWSLLPDALAGD</sequence>
<name>A0ABP7N2B5_9ACTN</name>
<evidence type="ECO:0000256" key="4">
    <source>
        <dbReference type="SAM" id="MobiDB-lite"/>
    </source>
</evidence>
<keyword evidence="3" id="KW-0378">Hydrolase</keyword>
<feature type="domain" description="Peptidase M20 dimerisation" evidence="5">
    <location>
        <begin position="217"/>
        <end position="372"/>
    </location>
</feature>
<feature type="region of interest" description="Disordered" evidence="4">
    <location>
        <begin position="1"/>
        <end position="20"/>
    </location>
</feature>
<dbReference type="InterPro" id="IPR002933">
    <property type="entry name" value="Peptidase_M20"/>
</dbReference>
<proteinExistence type="predicted"/>
<dbReference type="Gene3D" id="3.40.630.10">
    <property type="entry name" value="Zn peptidases"/>
    <property type="match status" value="1"/>
</dbReference>
<organism evidence="6 7">
    <name type="scientific">Streptomyces gulbargensis</name>
    <dbReference type="NCBI Taxonomy" id="364901"/>
    <lineage>
        <taxon>Bacteria</taxon>
        <taxon>Bacillati</taxon>
        <taxon>Actinomycetota</taxon>
        <taxon>Actinomycetes</taxon>
        <taxon>Kitasatosporales</taxon>
        <taxon>Streptomycetaceae</taxon>
        <taxon>Streptomyces</taxon>
    </lineage>
</organism>
<comment type="caution">
    <text evidence="6">The sequence shown here is derived from an EMBL/GenBank/DDBJ whole genome shotgun (WGS) entry which is preliminary data.</text>
</comment>
<dbReference type="EMBL" id="BAABAJ010000021">
    <property type="protein sequence ID" value="GAA3935145.1"/>
    <property type="molecule type" value="Genomic_DNA"/>
</dbReference>
<evidence type="ECO:0000313" key="6">
    <source>
        <dbReference type="EMBL" id="GAA3935145.1"/>
    </source>
</evidence>